<accession>A0A1B0GP88</accession>
<dbReference type="InterPro" id="IPR052739">
    <property type="entry name" value="FAAH2"/>
</dbReference>
<dbReference type="GO" id="GO:0012505">
    <property type="term" value="C:endomembrane system"/>
    <property type="evidence" value="ECO:0007669"/>
    <property type="project" value="TreeGrafter"/>
</dbReference>
<dbReference type="PROSITE" id="PS00571">
    <property type="entry name" value="AMIDASES"/>
    <property type="match status" value="1"/>
</dbReference>
<dbReference type="InterPro" id="IPR036928">
    <property type="entry name" value="AS_sf"/>
</dbReference>
<reference evidence="3" key="1">
    <citation type="submission" date="2022-08" db="UniProtKB">
        <authorList>
            <consortium name="EnsemblMetazoa"/>
        </authorList>
    </citation>
    <scope>IDENTIFICATION</scope>
    <source>
        <strain evidence="3">Israel</strain>
    </source>
</reference>
<evidence type="ECO:0000259" key="2">
    <source>
        <dbReference type="Pfam" id="PF01425"/>
    </source>
</evidence>
<dbReference type="VEuPathDB" id="VectorBase:PPAPM1_008254"/>
<dbReference type="EMBL" id="AJVK01015018">
    <property type="status" value="NOT_ANNOTATED_CDS"/>
    <property type="molecule type" value="Genomic_DNA"/>
</dbReference>
<evidence type="ECO:0000313" key="4">
    <source>
        <dbReference type="Proteomes" id="UP000092462"/>
    </source>
</evidence>
<dbReference type="InterPro" id="IPR020556">
    <property type="entry name" value="Amidase_CS"/>
</dbReference>
<dbReference type="Proteomes" id="UP000092462">
    <property type="component" value="Unassembled WGS sequence"/>
</dbReference>
<keyword evidence="4" id="KW-1185">Reference proteome</keyword>
<dbReference type="PANTHER" id="PTHR43372">
    <property type="entry name" value="FATTY-ACID AMIDE HYDROLASE"/>
    <property type="match status" value="1"/>
</dbReference>
<organism evidence="3 4">
    <name type="scientific">Phlebotomus papatasi</name>
    <name type="common">Sandfly</name>
    <dbReference type="NCBI Taxonomy" id="29031"/>
    <lineage>
        <taxon>Eukaryota</taxon>
        <taxon>Metazoa</taxon>
        <taxon>Ecdysozoa</taxon>
        <taxon>Arthropoda</taxon>
        <taxon>Hexapoda</taxon>
        <taxon>Insecta</taxon>
        <taxon>Pterygota</taxon>
        <taxon>Neoptera</taxon>
        <taxon>Endopterygota</taxon>
        <taxon>Diptera</taxon>
        <taxon>Nematocera</taxon>
        <taxon>Psychodoidea</taxon>
        <taxon>Psychodidae</taxon>
        <taxon>Phlebotomus</taxon>
        <taxon>Phlebotomus</taxon>
    </lineage>
</organism>
<feature type="domain" description="Amidase" evidence="2">
    <location>
        <begin position="5"/>
        <end position="232"/>
    </location>
</feature>
<dbReference type="InterPro" id="IPR023631">
    <property type="entry name" value="Amidase_dom"/>
</dbReference>
<dbReference type="Pfam" id="PF01425">
    <property type="entry name" value="Amidase"/>
    <property type="match status" value="1"/>
</dbReference>
<protein>
    <recommendedName>
        <fullName evidence="2">Amidase domain-containing protein</fullName>
    </recommendedName>
</protein>
<name>A0A1B0GP88_PHLPP</name>
<evidence type="ECO:0000256" key="1">
    <source>
        <dbReference type="ARBA" id="ARBA00009199"/>
    </source>
</evidence>
<dbReference type="EnsemblMetazoa" id="PPAI006527-RA">
    <property type="protein sequence ID" value="PPAI006527-PA"/>
    <property type="gene ID" value="PPAI006527"/>
</dbReference>
<comment type="similarity">
    <text evidence="1">Belongs to the amidase family.</text>
</comment>
<proteinExistence type="inferred from homology"/>
<sequence>IKSEDAVAAYIERINAVNPYLNAIVESGFPQALTLAKKADKMCQETPAEELKLKYPLLGVPFTVKESCRLRNFLCTQGSLRRAKHRSAENGEVVGRLLDAGAIPLLVSNTPEFCFNWECFNFVTGRTLNPYNSQRTSGGSSGGEGALLGAGASVFGVGSDVAGSIRIPSLFNGIFGHKPTRRAISIAGHAPHPRDPIGADYLVVGPMCRYAKDLPQILNIMAGPNAQQLNLLEPISWKNIKIFYYEEIKGPLIVPLTEDTRVTFWKVVNHFKEIGSPTTAVSRENDLLVTKK</sequence>
<evidence type="ECO:0000313" key="3">
    <source>
        <dbReference type="EnsemblMetazoa" id="PPAI006527-PA"/>
    </source>
</evidence>
<dbReference type="VEuPathDB" id="VectorBase:PPAI006527"/>
<dbReference type="AlphaFoldDB" id="A0A1B0GP88"/>
<dbReference type="SUPFAM" id="SSF75304">
    <property type="entry name" value="Amidase signature (AS) enzymes"/>
    <property type="match status" value="1"/>
</dbReference>
<dbReference type="PANTHER" id="PTHR43372:SF3">
    <property type="entry name" value="AT07710P-RELATED"/>
    <property type="match status" value="1"/>
</dbReference>
<dbReference type="Gene3D" id="3.90.1300.10">
    <property type="entry name" value="Amidase signature (AS) domain"/>
    <property type="match status" value="1"/>
</dbReference>